<dbReference type="Pfam" id="PF06985">
    <property type="entry name" value="HET"/>
    <property type="match status" value="1"/>
</dbReference>
<dbReference type="Proteomes" id="UP000800040">
    <property type="component" value="Unassembled WGS sequence"/>
</dbReference>
<sequence>MRLLKYEGDGRLTITSFDDDAIPSYAILSHTWGEDAEEVTFADLAEGSGKHKPGYEKIRLCGEQAQQDGLQYFWVDTCCIDKSDKAELSLAIRSMFRWYQDAAKCYVYLLDVSTKKRKAGSLSTKFIWELAFTLKWERLGDKILLRLLIKKITGIPCEALDGAPLCRFSVDERLRWKGDRQTKREEDAYEGAASAFKCLKDEIDKLEICVRDIRHTDPRHDKQRIEDTKGGLLVDSYCWVLDNTTF</sequence>
<dbReference type="EMBL" id="ML975587">
    <property type="protein sequence ID" value="KAF1828276.1"/>
    <property type="molecule type" value="Genomic_DNA"/>
</dbReference>
<dbReference type="InterPro" id="IPR010730">
    <property type="entry name" value="HET"/>
</dbReference>
<evidence type="ECO:0000259" key="1">
    <source>
        <dbReference type="Pfam" id="PF06985"/>
    </source>
</evidence>
<gene>
    <name evidence="2" type="ORF">BDW02DRAFT_593335</name>
</gene>
<dbReference type="OrthoDB" id="5424978at2759"/>
<protein>
    <submittedName>
        <fullName evidence="2">HET-domain-containing protein</fullName>
    </submittedName>
</protein>
<accession>A0A6A5JXG2</accession>
<proteinExistence type="predicted"/>
<organism evidence="2 3">
    <name type="scientific">Decorospora gaudefroyi</name>
    <dbReference type="NCBI Taxonomy" id="184978"/>
    <lineage>
        <taxon>Eukaryota</taxon>
        <taxon>Fungi</taxon>
        <taxon>Dikarya</taxon>
        <taxon>Ascomycota</taxon>
        <taxon>Pezizomycotina</taxon>
        <taxon>Dothideomycetes</taxon>
        <taxon>Pleosporomycetidae</taxon>
        <taxon>Pleosporales</taxon>
        <taxon>Pleosporineae</taxon>
        <taxon>Pleosporaceae</taxon>
        <taxon>Decorospora</taxon>
    </lineage>
</organism>
<reference evidence="2" key="1">
    <citation type="submission" date="2020-01" db="EMBL/GenBank/DDBJ databases">
        <authorList>
            <consortium name="DOE Joint Genome Institute"/>
            <person name="Haridas S."/>
            <person name="Albert R."/>
            <person name="Binder M."/>
            <person name="Bloem J."/>
            <person name="Labutti K."/>
            <person name="Salamov A."/>
            <person name="Andreopoulos B."/>
            <person name="Baker S.E."/>
            <person name="Barry K."/>
            <person name="Bills G."/>
            <person name="Bluhm B.H."/>
            <person name="Cannon C."/>
            <person name="Castanera R."/>
            <person name="Culley D.E."/>
            <person name="Daum C."/>
            <person name="Ezra D."/>
            <person name="Gonzalez J.B."/>
            <person name="Henrissat B."/>
            <person name="Kuo A."/>
            <person name="Liang C."/>
            <person name="Lipzen A."/>
            <person name="Lutzoni F."/>
            <person name="Magnuson J."/>
            <person name="Mondo S."/>
            <person name="Nolan M."/>
            <person name="Ohm R."/>
            <person name="Pangilinan J."/>
            <person name="Park H.-J."/>
            <person name="Ramirez L."/>
            <person name="Alfaro M."/>
            <person name="Sun H."/>
            <person name="Tritt A."/>
            <person name="Yoshinaga Y."/>
            <person name="Zwiers L.-H."/>
            <person name="Turgeon B.G."/>
            <person name="Goodwin S.B."/>
            <person name="Spatafora J.W."/>
            <person name="Crous P.W."/>
            <person name="Grigoriev I.V."/>
        </authorList>
    </citation>
    <scope>NUCLEOTIDE SEQUENCE</scope>
    <source>
        <strain evidence="2">P77</strain>
    </source>
</reference>
<dbReference type="PANTHER" id="PTHR10622:SF13">
    <property type="entry name" value="NACHT DOMAIN-CONTAINING PROTEIN"/>
    <property type="match status" value="1"/>
</dbReference>
<dbReference type="AlphaFoldDB" id="A0A6A5JXG2"/>
<feature type="domain" description="Heterokaryon incompatibility" evidence="1">
    <location>
        <begin position="25"/>
        <end position="116"/>
    </location>
</feature>
<evidence type="ECO:0000313" key="3">
    <source>
        <dbReference type="Proteomes" id="UP000800040"/>
    </source>
</evidence>
<keyword evidence="3" id="KW-1185">Reference proteome</keyword>
<evidence type="ECO:0000313" key="2">
    <source>
        <dbReference type="EMBL" id="KAF1828276.1"/>
    </source>
</evidence>
<name>A0A6A5JXG2_9PLEO</name>
<dbReference type="PANTHER" id="PTHR10622">
    <property type="entry name" value="HET DOMAIN-CONTAINING PROTEIN"/>
    <property type="match status" value="1"/>
</dbReference>